<comment type="cofactor">
    <cofactor evidence="2">
        <name>Zn(2+)</name>
        <dbReference type="ChEBI" id="CHEBI:29105"/>
    </cofactor>
</comment>
<name>A0A226HUT8_9FLAO</name>
<keyword evidence="6" id="KW-0227">DNA damage</keyword>
<dbReference type="GO" id="GO:0003677">
    <property type="term" value="F:DNA binding"/>
    <property type="evidence" value="ECO:0007669"/>
    <property type="project" value="UniProtKB-KW"/>
</dbReference>
<dbReference type="EC" id="5.6.2.4" evidence="16"/>
<dbReference type="SUPFAM" id="SSF52540">
    <property type="entry name" value="P-loop containing nucleoside triphosphate hydrolases"/>
    <property type="match status" value="1"/>
</dbReference>
<dbReference type="GO" id="GO:0030894">
    <property type="term" value="C:replisome"/>
    <property type="evidence" value="ECO:0007669"/>
    <property type="project" value="TreeGrafter"/>
</dbReference>
<dbReference type="InterPro" id="IPR036390">
    <property type="entry name" value="WH_DNA-bd_sf"/>
</dbReference>
<dbReference type="Gene3D" id="3.40.50.300">
    <property type="entry name" value="P-loop containing nucleotide triphosphate hydrolases"/>
    <property type="match status" value="2"/>
</dbReference>
<evidence type="ECO:0000256" key="4">
    <source>
        <dbReference type="ARBA" id="ARBA00022723"/>
    </source>
</evidence>
<dbReference type="GO" id="GO:0043590">
    <property type="term" value="C:bacterial nucleoid"/>
    <property type="evidence" value="ECO:0007669"/>
    <property type="project" value="TreeGrafter"/>
</dbReference>
<reference evidence="20 21" key="1">
    <citation type="submission" date="2016-11" db="EMBL/GenBank/DDBJ databases">
        <title>Whole genomes of Flavobacteriaceae.</title>
        <authorList>
            <person name="Stine C."/>
            <person name="Li C."/>
            <person name="Tadesse D."/>
        </authorList>
    </citation>
    <scope>NUCLEOTIDE SEQUENCE [LARGE SCALE GENOMIC DNA]</scope>
    <source>
        <strain evidence="20 21">CCUG 59446</strain>
    </source>
</reference>
<dbReference type="Pfam" id="PF00570">
    <property type="entry name" value="HRDC"/>
    <property type="match status" value="1"/>
</dbReference>
<evidence type="ECO:0000259" key="17">
    <source>
        <dbReference type="PROSITE" id="PS50967"/>
    </source>
</evidence>
<dbReference type="SMART" id="SM00490">
    <property type="entry name" value="HELICc"/>
    <property type="match status" value="1"/>
</dbReference>
<comment type="cofactor">
    <cofactor evidence="1">
        <name>Mg(2+)</name>
        <dbReference type="ChEBI" id="CHEBI:18420"/>
    </cofactor>
</comment>
<dbReference type="InterPro" id="IPR018982">
    <property type="entry name" value="RQC_domain"/>
</dbReference>
<keyword evidence="13" id="KW-0234">DNA repair</keyword>
<evidence type="ECO:0000256" key="3">
    <source>
        <dbReference type="ARBA" id="ARBA00005446"/>
    </source>
</evidence>
<evidence type="ECO:0000256" key="10">
    <source>
        <dbReference type="ARBA" id="ARBA00022840"/>
    </source>
</evidence>
<dbReference type="Gene3D" id="1.10.10.1390">
    <property type="entry name" value="ATP-dependent DNA helicase RecQ"/>
    <property type="match status" value="1"/>
</dbReference>
<dbReference type="SMART" id="SM00487">
    <property type="entry name" value="DEXDc"/>
    <property type="match status" value="1"/>
</dbReference>
<dbReference type="CDD" id="cd18794">
    <property type="entry name" value="SF2_C_RecQ"/>
    <property type="match status" value="1"/>
</dbReference>
<dbReference type="RefSeq" id="WP_089055262.1">
    <property type="nucleotide sequence ID" value="NZ_MUHA01000025.1"/>
</dbReference>
<dbReference type="CDD" id="cd17920">
    <property type="entry name" value="DEXHc_RecQ"/>
    <property type="match status" value="1"/>
</dbReference>
<dbReference type="PROSITE" id="PS50967">
    <property type="entry name" value="HRDC"/>
    <property type="match status" value="1"/>
</dbReference>
<proteinExistence type="inferred from homology"/>
<dbReference type="GO" id="GO:0006260">
    <property type="term" value="P:DNA replication"/>
    <property type="evidence" value="ECO:0007669"/>
    <property type="project" value="InterPro"/>
</dbReference>
<evidence type="ECO:0000256" key="12">
    <source>
        <dbReference type="ARBA" id="ARBA00023172"/>
    </source>
</evidence>
<comment type="similarity">
    <text evidence="3">Belongs to the helicase family. RecQ subfamily.</text>
</comment>
<gene>
    <name evidence="20" type="ORF">B0A75_15795</name>
</gene>
<dbReference type="GO" id="GO:0005737">
    <property type="term" value="C:cytoplasm"/>
    <property type="evidence" value="ECO:0007669"/>
    <property type="project" value="TreeGrafter"/>
</dbReference>
<sequence length="731" mass="82427">MNSNEIEIHKELKKYFGFSQFKGLQEQVITSILDKKNTFVIMPTGGGKSLCYQLPALIQEGTAIVVSPLIALMKNQVDAIRSLSSENGIAHVLNSSLTKTEIAQVKKDISSGLTKLLYVAPESLTKEEYVTFLQSVPISFVAIDEAHCISEWGHDFRPEYRNLRNIIKQLGKVPIIGLTATATPKVQEDILKNLDMVDANTFKASFNRPNLYYEVRTKTKNIESDIIRFIKQHKGKSGIIYCLSRKKVESIAEVLQVNGISAVPYHAGLDAKTRAKHQDMFLMEDVDVVVATIAFGMGIDKPDVRFVIHHDIPKSLESYYQETGRAGRDGGEGHCLAYYSYKDVEKLEKFMSGKPVAEQEIGFALLQEVVAYAETSMSRRKFLLHYFGEEFDSETGEGADMDDNVRNPKNKVEAKDQVVKLLEIVRDTKHIYKSKEIVFTLIGRVNAVIKAHKTDTQSFFGSGSDHDEKYWMALLRQVLVSGYLSKDIETYGVIKITKQGLDFIKKPVSFLMSEDHEYSEADDEAIVASSKSSGTADEVLIGMLRELRKKVAKKLGVPPFVVFQDPSLEDMALKYPISLTELYNIHGVGEGKAKKYGSEFVTLISRYVEDNDIIRPDDLVVKSTGVNSANKLYIIQNIDRKLPLSDIASAKGLSMDALIKEMEQIVYSGTKLNIKYWVDDMLDDDQQEEIHDYFMESESDKIEDALKEFDGDYDIDELRLMRIKFISEVAN</sequence>
<dbReference type="InterPro" id="IPR027417">
    <property type="entry name" value="P-loop_NTPase"/>
</dbReference>
<dbReference type="NCBIfam" id="TIGR01389">
    <property type="entry name" value="recQ"/>
    <property type="match status" value="1"/>
</dbReference>
<evidence type="ECO:0000256" key="9">
    <source>
        <dbReference type="ARBA" id="ARBA00022833"/>
    </source>
</evidence>
<dbReference type="GO" id="GO:0009432">
    <property type="term" value="P:SOS response"/>
    <property type="evidence" value="ECO:0007669"/>
    <property type="project" value="UniProtKB-UniRule"/>
</dbReference>
<evidence type="ECO:0000256" key="16">
    <source>
        <dbReference type="NCBIfam" id="TIGR01389"/>
    </source>
</evidence>
<evidence type="ECO:0000256" key="7">
    <source>
        <dbReference type="ARBA" id="ARBA00022801"/>
    </source>
</evidence>
<keyword evidence="9" id="KW-0862">Zinc</keyword>
<evidence type="ECO:0000313" key="20">
    <source>
        <dbReference type="EMBL" id="OXA97426.1"/>
    </source>
</evidence>
<accession>A0A226HUT8</accession>
<evidence type="ECO:0000256" key="2">
    <source>
        <dbReference type="ARBA" id="ARBA00001947"/>
    </source>
</evidence>
<evidence type="ECO:0000256" key="8">
    <source>
        <dbReference type="ARBA" id="ARBA00022806"/>
    </source>
</evidence>
<dbReference type="Pfam" id="PF09382">
    <property type="entry name" value="RQC"/>
    <property type="match status" value="1"/>
</dbReference>
<keyword evidence="4" id="KW-0479">Metal-binding</keyword>
<dbReference type="EMBL" id="MUHA01000025">
    <property type="protein sequence ID" value="OXA97426.1"/>
    <property type="molecule type" value="Genomic_DNA"/>
</dbReference>
<dbReference type="InterPro" id="IPR004589">
    <property type="entry name" value="DNA_helicase_ATP-dep_RecQ"/>
</dbReference>
<dbReference type="InterPro" id="IPR001650">
    <property type="entry name" value="Helicase_C-like"/>
</dbReference>
<dbReference type="GO" id="GO:0005524">
    <property type="term" value="F:ATP binding"/>
    <property type="evidence" value="ECO:0007669"/>
    <property type="project" value="UniProtKB-KW"/>
</dbReference>
<dbReference type="GO" id="GO:0009378">
    <property type="term" value="F:four-way junction helicase activity"/>
    <property type="evidence" value="ECO:0007669"/>
    <property type="project" value="TreeGrafter"/>
</dbReference>
<dbReference type="FunFam" id="3.40.50.300:FF:000156">
    <property type="entry name" value="ATP-dependent DNA helicase recQ"/>
    <property type="match status" value="1"/>
</dbReference>
<keyword evidence="10" id="KW-0067">ATP-binding</keyword>
<dbReference type="InterPro" id="IPR048671">
    <property type="entry name" value="RecQ-1-like_HTH"/>
</dbReference>
<dbReference type="FunFam" id="3.40.50.300:FF:001051">
    <property type="entry name" value="ATP-dependent DNA helicase RecQ"/>
    <property type="match status" value="1"/>
</dbReference>
<dbReference type="SUPFAM" id="SSF47819">
    <property type="entry name" value="HRDC-like"/>
    <property type="match status" value="1"/>
</dbReference>
<keyword evidence="11" id="KW-0238">DNA-binding</keyword>
<dbReference type="Pfam" id="PF00270">
    <property type="entry name" value="DEAD"/>
    <property type="match status" value="1"/>
</dbReference>
<evidence type="ECO:0000256" key="6">
    <source>
        <dbReference type="ARBA" id="ARBA00022763"/>
    </source>
</evidence>
<dbReference type="SMART" id="SM00956">
    <property type="entry name" value="RQC"/>
    <property type="match status" value="1"/>
</dbReference>
<evidence type="ECO:0000256" key="11">
    <source>
        <dbReference type="ARBA" id="ARBA00023125"/>
    </source>
</evidence>
<evidence type="ECO:0000256" key="5">
    <source>
        <dbReference type="ARBA" id="ARBA00022741"/>
    </source>
</evidence>
<dbReference type="Proteomes" id="UP000198336">
    <property type="component" value="Unassembled WGS sequence"/>
</dbReference>
<dbReference type="InterPro" id="IPR010997">
    <property type="entry name" value="HRDC-like_sf"/>
</dbReference>
<dbReference type="Gene3D" id="1.10.10.10">
    <property type="entry name" value="Winged helix-like DNA-binding domain superfamily/Winged helix DNA-binding domain"/>
    <property type="match status" value="1"/>
</dbReference>
<dbReference type="InterPro" id="IPR032284">
    <property type="entry name" value="RecQ_Zn-bd"/>
</dbReference>
<keyword evidence="21" id="KW-1185">Reference proteome</keyword>
<feature type="domain" description="Helicase C-terminal" evidence="19">
    <location>
        <begin position="221"/>
        <end position="378"/>
    </location>
</feature>
<dbReference type="SMART" id="SM00341">
    <property type="entry name" value="HRDC"/>
    <property type="match status" value="1"/>
</dbReference>
<keyword evidence="8 20" id="KW-0347">Helicase</keyword>
<dbReference type="SUPFAM" id="SSF46785">
    <property type="entry name" value="Winged helix' DNA-binding domain"/>
    <property type="match status" value="1"/>
</dbReference>
<dbReference type="InterPro" id="IPR006293">
    <property type="entry name" value="DNA_helicase_ATP-dep_RecQ_bac"/>
</dbReference>
<dbReference type="Gene3D" id="1.10.150.80">
    <property type="entry name" value="HRDC domain"/>
    <property type="match status" value="1"/>
</dbReference>
<comment type="caution">
    <text evidence="20">The sequence shown here is derived from an EMBL/GenBank/DDBJ whole genome shotgun (WGS) entry which is preliminary data.</text>
</comment>
<evidence type="ECO:0000256" key="14">
    <source>
        <dbReference type="ARBA" id="ARBA00023235"/>
    </source>
</evidence>
<evidence type="ECO:0000256" key="13">
    <source>
        <dbReference type="ARBA" id="ARBA00023204"/>
    </source>
</evidence>
<dbReference type="NCBIfam" id="TIGR00614">
    <property type="entry name" value="recQ_fam"/>
    <property type="match status" value="1"/>
</dbReference>
<feature type="domain" description="HRDC" evidence="17">
    <location>
        <begin position="534"/>
        <end position="614"/>
    </location>
</feature>
<keyword evidence="7" id="KW-0378">Hydrolase</keyword>
<dbReference type="InterPro" id="IPR014001">
    <property type="entry name" value="Helicase_ATP-bd"/>
</dbReference>
<dbReference type="GO" id="GO:0043138">
    <property type="term" value="F:3'-5' DNA helicase activity"/>
    <property type="evidence" value="ECO:0007669"/>
    <property type="project" value="UniProtKB-EC"/>
</dbReference>
<dbReference type="Pfam" id="PF00271">
    <property type="entry name" value="Helicase_C"/>
    <property type="match status" value="1"/>
</dbReference>
<keyword evidence="14" id="KW-0413">Isomerase</keyword>
<dbReference type="Pfam" id="PF21220">
    <property type="entry name" value="RecQ-1-like_HTH"/>
    <property type="match status" value="1"/>
</dbReference>
<evidence type="ECO:0000256" key="15">
    <source>
        <dbReference type="ARBA" id="ARBA00034617"/>
    </source>
</evidence>
<dbReference type="AlphaFoldDB" id="A0A226HUT8"/>
<comment type="catalytic activity">
    <reaction evidence="15">
        <text>Couples ATP hydrolysis with the unwinding of duplex DNA by translocating in the 3'-5' direction.</text>
        <dbReference type="EC" id="5.6.2.4"/>
    </reaction>
</comment>
<protein>
    <recommendedName>
        <fullName evidence="16">DNA helicase RecQ</fullName>
        <ecNumber evidence="16">5.6.2.4</ecNumber>
    </recommendedName>
</protein>
<dbReference type="PANTHER" id="PTHR13710:SF105">
    <property type="entry name" value="ATP-DEPENDENT DNA HELICASE Q1"/>
    <property type="match status" value="1"/>
</dbReference>
<dbReference type="PANTHER" id="PTHR13710">
    <property type="entry name" value="DNA HELICASE RECQ FAMILY MEMBER"/>
    <property type="match status" value="1"/>
</dbReference>
<dbReference type="GO" id="GO:0016787">
    <property type="term" value="F:hydrolase activity"/>
    <property type="evidence" value="ECO:0007669"/>
    <property type="project" value="UniProtKB-KW"/>
</dbReference>
<dbReference type="GO" id="GO:0006281">
    <property type="term" value="P:DNA repair"/>
    <property type="evidence" value="ECO:0007669"/>
    <property type="project" value="UniProtKB-KW"/>
</dbReference>
<dbReference type="InterPro" id="IPR011545">
    <property type="entry name" value="DEAD/DEAH_box_helicase_dom"/>
</dbReference>
<evidence type="ECO:0000259" key="18">
    <source>
        <dbReference type="PROSITE" id="PS51192"/>
    </source>
</evidence>
<keyword evidence="12" id="KW-0233">DNA recombination</keyword>
<evidence type="ECO:0000259" key="19">
    <source>
        <dbReference type="PROSITE" id="PS51194"/>
    </source>
</evidence>
<evidence type="ECO:0000313" key="21">
    <source>
        <dbReference type="Proteomes" id="UP000198336"/>
    </source>
</evidence>
<dbReference type="PROSITE" id="PS51192">
    <property type="entry name" value="HELICASE_ATP_BIND_1"/>
    <property type="match status" value="1"/>
</dbReference>
<evidence type="ECO:0000256" key="1">
    <source>
        <dbReference type="ARBA" id="ARBA00001946"/>
    </source>
</evidence>
<dbReference type="InterPro" id="IPR036388">
    <property type="entry name" value="WH-like_DNA-bd_sf"/>
</dbReference>
<organism evidence="20 21">
    <name type="scientific">Flavobacterium oncorhynchi</name>
    <dbReference type="NCBI Taxonomy" id="728056"/>
    <lineage>
        <taxon>Bacteria</taxon>
        <taxon>Pseudomonadati</taxon>
        <taxon>Bacteroidota</taxon>
        <taxon>Flavobacteriia</taxon>
        <taxon>Flavobacteriales</taxon>
        <taxon>Flavobacteriaceae</taxon>
        <taxon>Flavobacterium</taxon>
    </lineage>
</organism>
<dbReference type="GO" id="GO:0006310">
    <property type="term" value="P:DNA recombination"/>
    <property type="evidence" value="ECO:0007669"/>
    <property type="project" value="UniProtKB-UniRule"/>
</dbReference>
<dbReference type="InterPro" id="IPR044876">
    <property type="entry name" value="HRDC_dom_sf"/>
</dbReference>
<dbReference type="InterPro" id="IPR002121">
    <property type="entry name" value="HRDC_dom"/>
</dbReference>
<dbReference type="PROSITE" id="PS51194">
    <property type="entry name" value="HELICASE_CTER"/>
    <property type="match status" value="1"/>
</dbReference>
<feature type="domain" description="Helicase ATP-binding" evidence="18">
    <location>
        <begin position="29"/>
        <end position="200"/>
    </location>
</feature>
<keyword evidence="5" id="KW-0547">Nucleotide-binding</keyword>
<dbReference type="Pfam" id="PF16124">
    <property type="entry name" value="RecQ_Zn_bind"/>
    <property type="match status" value="1"/>
</dbReference>
<dbReference type="GO" id="GO:0046872">
    <property type="term" value="F:metal ion binding"/>
    <property type="evidence" value="ECO:0007669"/>
    <property type="project" value="UniProtKB-KW"/>
</dbReference>